<dbReference type="SUPFAM" id="SSF51445">
    <property type="entry name" value="(Trans)glycosidases"/>
    <property type="match status" value="1"/>
</dbReference>
<sequence>MNRKLYDIFNYFMGLGLALTLVLFLLNKFTISADPSNWQTTPASLEIRGVWLTNVASGVLFAPWGIKRAMHQLSQLNFNTVYPVVWNRGRTFYPSVIAKQVTGKAEEPLLKLAHLGQDTLAEIIEQGHRQGLRVIPWFEYGFMAPKNSQLVKLHPNWLSHSQKPSSVREVWLNPLHPEVQKFILELIIEVVSNYDLDGIQLDDHFGMPVELGYDPFTLGLYQQEHQGKSPPKDPHDSQWMRWRAQKITNFMQDIFQAVKSVKPECLVSLSPNSKSFAYRNYLQDWHSWVERGLVEELILQVYRRDLSSFQAELVKPELYFAHSRMPLGVAILTGTPRLPVAIETIQQQVQVVRDRGFDGVSFFYWESLWGYIAPESPRKRRRAFMAIFSSPEVVQGGTQAEQSLE</sequence>
<evidence type="ECO:0000256" key="1">
    <source>
        <dbReference type="ARBA" id="ARBA00022729"/>
    </source>
</evidence>
<feature type="domain" description="Glycosyl hydrolase-like 10" evidence="2">
    <location>
        <begin position="46"/>
        <end position="343"/>
    </location>
</feature>
<dbReference type="PANTHER" id="PTHR43405">
    <property type="entry name" value="GLYCOSYL HYDROLASE DIGH"/>
    <property type="match status" value="1"/>
</dbReference>
<dbReference type="Gene3D" id="3.20.20.80">
    <property type="entry name" value="Glycosidases"/>
    <property type="match status" value="1"/>
</dbReference>
<accession>A0A6B3NS41</accession>
<comment type="caution">
    <text evidence="3">The sequence shown here is derived from an EMBL/GenBank/DDBJ whole genome shotgun (WGS) entry which is preliminary data.</text>
</comment>
<name>A0A6B3NS41_9CYAN</name>
<proteinExistence type="predicted"/>
<dbReference type="GO" id="GO:0016787">
    <property type="term" value="F:hydrolase activity"/>
    <property type="evidence" value="ECO:0007669"/>
    <property type="project" value="UniProtKB-KW"/>
</dbReference>
<keyword evidence="1" id="KW-0732">Signal</keyword>
<dbReference type="InterPro" id="IPR017853">
    <property type="entry name" value="GH"/>
</dbReference>
<dbReference type="InterPro" id="IPR003790">
    <property type="entry name" value="GHL10"/>
</dbReference>
<evidence type="ECO:0000313" key="3">
    <source>
        <dbReference type="EMBL" id="NER32008.1"/>
    </source>
</evidence>
<dbReference type="PANTHER" id="PTHR43405:SF1">
    <property type="entry name" value="GLYCOSYL HYDROLASE DIGH"/>
    <property type="match status" value="1"/>
</dbReference>
<dbReference type="EMBL" id="JAAHFQ010001023">
    <property type="protein sequence ID" value="NER32008.1"/>
    <property type="molecule type" value="Genomic_DNA"/>
</dbReference>
<keyword evidence="3" id="KW-0378">Hydrolase</keyword>
<dbReference type="InterPro" id="IPR052177">
    <property type="entry name" value="Divisome_Glycosyl_Hydrolase"/>
</dbReference>
<dbReference type="AlphaFoldDB" id="A0A6B3NS41"/>
<dbReference type="Pfam" id="PF02638">
    <property type="entry name" value="GHL10"/>
    <property type="match status" value="1"/>
</dbReference>
<reference evidence="3" key="1">
    <citation type="submission" date="2019-11" db="EMBL/GenBank/DDBJ databases">
        <title>Genomic insights into an expanded diversity of filamentous marine cyanobacteria reveals the extraordinary biosynthetic potential of Moorea and Okeania.</title>
        <authorList>
            <person name="Ferreira Leao T."/>
            <person name="Wang M."/>
            <person name="Moss N."/>
            <person name="Da Silva R."/>
            <person name="Sanders J."/>
            <person name="Nurk S."/>
            <person name="Gurevich A."/>
            <person name="Humphrey G."/>
            <person name="Reher R."/>
            <person name="Zhu Q."/>
            <person name="Belda-Ferre P."/>
            <person name="Glukhov E."/>
            <person name="Rex R."/>
            <person name="Dorrestein P.C."/>
            <person name="Knight R."/>
            <person name="Pevzner P."/>
            <person name="Gerwick W.H."/>
            <person name="Gerwick L."/>
        </authorList>
    </citation>
    <scope>NUCLEOTIDE SEQUENCE</scope>
    <source>
        <strain evidence="3">SIO1C4</strain>
    </source>
</reference>
<evidence type="ECO:0000259" key="2">
    <source>
        <dbReference type="Pfam" id="PF02638"/>
    </source>
</evidence>
<protein>
    <submittedName>
        <fullName evidence="3">Family 10 glycosylhydrolase</fullName>
    </submittedName>
</protein>
<organism evidence="3">
    <name type="scientific">Symploca sp. SIO1C4</name>
    <dbReference type="NCBI Taxonomy" id="2607765"/>
    <lineage>
        <taxon>Bacteria</taxon>
        <taxon>Bacillati</taxon>
        <taxon>Cyanobacteriota</taxon>
        <taxon>Cyanophyceae</taxon>
        <taxon>Coleofasciculales</taxon>
        <taxon>Coleofasciculaceae</taxon>
        <taxon>Symploca</taxon>
    </lineage>
</organism>
<gene>
    <name evidence="3" type="ORF">F6J89_31480</name>
</gene>